<dbReference type="Proteomes" id="UP000255297">
    <property type="component" value="Unassembled WGS sequence"/>
</dbReference>
<keyword evidence="2" id="KW-0808">Transferase</keyword>
<dbReference type="InterPro" id="IPR022641">
    <property type="entry name" value="CheR_N"/>
</dbReference>
<dbReference type="PANTHER" id="PTHR24422">
    <property type="entry name" value="CHEMOTAXIS PROTEIN METHYLTRANSFERASE"/>
    <property type="match status" value="1"/>
</dbReference>
<reference evidence="2 3" key="1">
    <citation type="submission" date="2018-06" db="EMBL/GenBank/DDBJ databases">
        <authorList>
            <consortium name="Pathogen Informatics"/>
            <person name="Doyle S."/>
        </authorList>
    </citation>
    <scope>NUCLEOTIDE SEQUENCE [LARGE SCALE GENOMIC DNA]</scope>
    <source>
        <strain evidence="2 3">NCTC11532</strain>
    </source>
</reference>
<dbReference type="EMBL" id="UGPB01000001">
    <property type="protein sequence ID" value="STY31267.1"/>
    <property type="molecule type" value="Genomic_DNA"/>
</dbReference>
<dbReference type="InterPro" id="IPR000780">
    <property type="entry name" value="CheR_MeTrfase"/>
</dbReference>
<dbReference type="EC" id="2.1.1.80" evidence="2"/>
<dbReference type="SUPFAM" id="SSF47757">
    <property type="entry name" value="Chemotaxis receptor methyltransferase CheR, N-terminal domain"/>
    <property type="match status" value="1"/>
</dbReference>
<evidence type="ECO:0000313" key="3">
    <source>
        <dbReference type="Proteomes" id="UP000255297"/>
    </source>
</evidence>
<dbReference type="PANTHER" id="PTHR24422:SF8">
    <property type="entry name" value="CHEMOTAXIS PROTEIN"/>
    <property type="match status" value="1"/>
</dbReference>
<dbReference type="SMART" id="SM00138">
    <property type="entry name" value="MeTrc"/>
    <property type="match status" value="1"/>
</dbReference>
<gene>
    <name evidence="2" type="primary">cheR_2</name>
    <name evidence="2" type="ORF">NCTC11532_02816</name>
</gene>
<dbReference type="InterPro" id="IPR050903">
    <property type="entry name" value="Bact_Chemotaxis_MeTrfase"/>
</dbReference>
<keyword evidence="3" id="KW-1185">Reference proteome</keyword>
<dbReference type="Pfam" id="PF03705">
    <property type="entry name" value="CheR_N"/>
    <property type="match status" value="1"/>
</dbReference>
<name>A0A378LUG6_9GAMM</name>
<dbReference type="SUPFAM" id="SSF53335">
    <property type="entry name" value="S-adenosyl-L-methionine-dependent methyltransferases"/>
    <property type="match status" value="1"/>
</dbReference>
<dbReference type="AlphaFoldDB" id="A0A378LUG6"/>
<feature type="domain" description="CheR-type methyltransferase" evidence="1">
    <location>
        <begin position="2"/>
        <end position="254"/>
    </location>
</feature>
<dbReference type="Pfam" id="PF01739">
    <property type="entry name" value="CheR"/>
    <property type="match status" value="1"/>
</dbReference>
<dbReference type="RefSeq" id="WP_031566297.1">
    <property type="nucleotide sequence ID" value="NZ_CAAAIS010000016.1"/>
</dbReference>
<dbReference type="InterPro" id="IPR029063">
    <property type="entry name" value="SAM-dependent_MTases_sf"/>
</dbReference>
<dbReference type="GO" id="GO:0008983">
    <property type="term" value="F:protein-glutamate O-methyltransferase activity"/>
    <property type="evidence" value="ECO:0007669"/>
    <property type="project" value="UniProtKB-EC"/>
</dbReference>
<dbReference type="PRINTS" id="PR00996">
    <property type="entry name" value="CHERMTFRASE"/>
</dbReference>
<sequence>MNHSPIMPLDNAQVISLLEEIYNQYGYDFRNYASASLKRRLRHFMIMNNILTLGDLHERIFHSSECFNNLLLTLSVLITSMFRDPEFFQALRKKVIPLLHTFPFIRVWVAGCSTGEEAYSIAILLSEEGLYHRSIIYATDMNLKVIEMAQKGIFSVPLMERYAKNYAESGGKRAFSEYYTSDSDNAVMHDSLKKNIHFAQHNLVTDSVFNEFNLILCRNVMIYFNHHLQHHTHQLLYQSLAPFCYLALGEKESLLFTPYEHCYVTVDEKEKIYKKVK</sequence>
<protein>
    <submittedName>
        <fullName evidence="2">Methyltransferase involved in chemotaxis (CheR domain)</fullName>
        <ecNumber evidence="2">2.1.1.80</ecNumber>
    </submittedName>
</protein>
<accession>A0A378LUG6</accession>
<dbReference type="STRING" id="1122170.GCA_000701265_01280"/>
<dbReference type="InterPro" id="IPR022642">
    <property type="entry name" value="CheR_C"/>
</dbReference>
<organism evidence="2 3">
    <name type="scientific">Legionella wadsworthii</name>
    <dbReference type="NCBI Taxonomy" id="28088"/>
    <lineage>
        <taxon>Bacteria</taxon>
        <taxon>Pseudomonadati</taxon>
        <taxon>Pseudomonadota</taxon>
        <taxon>Gammaproteobacteria</taxon>
        <taxon>Legionellales</taxon>
        <taxon>Legionellaceae</taxon>
        <taxon>Legionella</taxon>
    </lineage>
</organism>
<evidence type="ECO:0000259" key="1">
    <source>
        <dbReference type="PROSITE" id="PS50123"/>
    </source>
</evidence>
<dbReference type="PROSITE" id="PS50123">
    <property type="entry name" value="CHER"/>
    <property type="match status" value="1"/>
</dbReference>
<dbReference type="GO" id="GO:0032259">
    <property type="term" value="P:methylation"/>
    <property type="evidence" value="ECO:0007669"/>
    <property type="project" value="UniProtKB-KW"/>
</dbReference>
<evidence type="ECO:0000313" key="2">
    <source>
        <dbReference type="EMBL" id="STY31267.1"/>
    </source>
</evidence>
<proteinExistence type="predicted"/>
<keyword evidence="2" id="KW-0489">Methyltransferase</keyword>
<dbReference type="OrthoDB" id="9816309at2"/>
<dbReference type="Gene3D" id="3.40.50.150">
    <property type="entry name" value="Vaccinia Virus protein VP39"/>
    <property type="match status" value="1"/>
</dbReference>